<reference evidence="1" key="1">
    <citation type="submission" date="2017-02" db="EMBL/GenBank/DDBJ databases">
        <title>Delving into the versatile metabolic prowess of the omnipresent phylum Bacteroidetes.</title>
        <authorList>
            <person name="Nobu M.K."/>
            <person name="Mei R."/>
            <person name="Narihiro T."/>
            <person name="Kuroda K."/>
            <person name="Liu W.-T."/>
        </authorList>
    </citation>
    <scope>NUCLEOTIDE SEQUENCE</scope>
    <source>
        <strain evidence="1">ADurb.Bin160</strain>
    </source>
</reference>
<protein>
    <submittedName>
        <fullName evidence="1">Uncharacterized protein</fullName>
    </submittedName>
</protein>
<comment type="caution">
    <text evidence="1">The sequence shown here is derived from an EMBL/GenBank/DDBJ whole genome shotgun (WGS) entry which is preliminary data.</text>
</comment>
<accession>A0A1V5ZQD2</accession>
<evidence type="ECO:0000313" key="1">
    <source>
        <dbReference type="EMBL" id="OQB42469.1"/>
    </source>
</evidence>
<proteinExistence type="predicted"/>
<dbReference type="Proteomes" id="UP000485621">
    <property type="component" value="Unassembled WGS sequence"/>
</dbReference>
<name>A0A1V5ZQD2_9BACT</name>
<dbReference type="EMBL" id="MWDB01000002">
    <property type="protein sequence ID" value="OQB42469.1"/>
    <property type="molecule type" value="Genomic_DNA"/>
</dbReference>
<dbReference type="AlphaFoldDB" id="A0A1V5ZQD2"/>
<gene>
    <name evidence="1" type="ORF">BWY04_00167</name>
</gene>
<organism evidence="1">
    <name type="scientific">candidate division CPR1 bacterium ADurb.Bin160</name>
    <dbReference type="NCBI Taxonomy" id="1852826"/>
    <lineage>
        <taxon>Bacteria</taxon>
        <taxon>candidate division CPR1</taxon>
    </lineage>
</organism>
<sequence length="108" mass="12615">MELCGQYNYMSKSKDDPIILMDGEAIRLQKIQTGLSHGKGKAIWRDKNREIVKAKKRNQEFEISWVLIDSRVNLIDNGEIEKIYVLDKNGNEVDVYWDTNREIVEVSK</sequence>